<sequence>MPDFHLSTLSLRSISQRTPNCSPLDDMRKKESALLRYESFIIWMSRTSHKLSSSSSESHSSHVIKTEITYITIKLFYQIHTFYSFLRLEFPFPDVRALRKRVEIESAFEGCLIHRLRLRKNLYNRYKLHT</sequence>
<dbReference type="AlphaFoldDB" id="A0AA38I588"/>
<gene>
    <name evidence="1" type="ORF">Zmor_021137</name>
</gene>
<organism evidence="1 2">
    <name type="scientific">Zophobas morio</name>
    <dbReference type="NCBI Taxonomy" id="2755281"/>
    <lineage>
        <taxon>Eukaryota</taxon>
        <taxon>Metazoa</taxon>
        <taxon>Ecdysozoa</taxon>
        <taxon>Arthropoda</taxon>
        <taxon>Hexapoda</taxon>
        <taxon>Insecta</taxon>
        <taxon>Pterygota</taxon>
        <taxon>Neoptera</taxon>
        <taxon>Endopterygota</taxon>
        <taxon>Coleoptera</taxon>
        <taxon>Polyphaga</taxon>
        <taxon>Cucujiformia</taxon>
        <taxon>Tenebrionidae</taxon>
        <taxon>Zophobas</taxon>
    </lineage>
</organism>
<keyword evidence="2" id="KW-1185">Reference proteome</keyword>
<comment type="caution">
    <text evidence="1">The sequence shown here is derived from an EMBL/GenBank/DDBJ whole genome shotgun (WGS) entry which is preliminary data.</text>
</comment>
<reference evidence="1" key="1">
    <citation type="journal article" date="2023" name="G3 (Bethesda)">
        <title>Whole genome assemblies of Zophobas morio and Tenebrio molitor.</title>
        <authorList>
            <person name="Kaur S."/>
            <person name="Stinson S.A."/>
            <person name="diCenzo G.C."/>
        </authorList>
    </citation>
    <scope>NUCLEOTIDE SEQUENCE</scope>
    <source>
        <strain evidence="1">QUZm001</strain>
    </source>
</reference>
<dbReference type="EMBL" id="JALNTZ010000006">
    <property type="protein sequence ID" value="KAJ3649390.1"/>
    <property type="molecule type" value="Genomic_DNA"/>
</dbReference>
<protein>
    <submittedName>
        <fullName evidence="1">Uncharacterized protein</fullName>
    </submittedName>
</protein>
<dbReference type="Proteomes" id="UP001168821">
    <property type="component" value="Unassembled WGS sequence"/>
</dbReference>
<evidence type="ECO:0000313" key="1">
    <source>
        <dbReference type="EMBL" id="KAJ3649390.1"/>
    </source>
</evidence>
<proteinExistence type="predicted"/>
<accession>A0AA38I588</accession>
<name>A0AA38I588_9CUCU</name>
<evidence type="ECO:0000313" key="2">
    <source>
        <dbReference type="Proteomes" id="UP001168821"/>
    </source>
</evidence>